<dbReference type="SUPFAM" id="SSF103473">
    <property type="entry name" value="MFS general substrate transporter"/>
    <property type="match status" value="1"/>
</dbReference>
<dbReference type="PROSITE" id="PS50850">
    <property type="entry name" value="MFS"/>
    <property type="match status" value="1"/>
</dbReference>
<feature type="transmembrane region" description="Helical" evidence="7">
    <location>
        <begin position="353"/>
        <end position="376"/>
    </location>
</feature>
<evidence type="ECO:0000256" key="5">
    <source>
        <dbReference type="ARBA" id="ARBA00022989"/>
    </source>
</evidence>
<evidence type="ECO:0000313" key="10">
    <source>
        <dbReference type="Proteomes" id="UP000249890"/>
    </source>
</evidence>
<sequence>MARSLFPRLQGNSRGCLAFEPFFLIPFSMFSTYATLYMYELGMTELNIGWITTIGLIVQVFSSLLSGYLTDRLGRKRAILYFDLLSWSLATLLWAFSQNLWFFAAAAVINGFQRVPHVAFYCLIVEDTRPSDRTYVFTLLQIISVIGGLFAPLGGLLVNQYGMVQGMRIMYVLAFFFMTFQFVGRHITTRETEAGIKKRQETREMGLKQSMVEYGGAFRELWVDSNLLLIFGVYILFNFQATLKTTYLSLYLADYLRMDSGMISLFPAVSSVIMLLTLWLLMPKIPDQSANRSMMAGFGLSALSNVMLVVYPSSSLWWIGFSTVLAAVGLMISSPYLEAAVQNAIDDDKWAKVFSMLSVLILLFTAPAGIIGGWAYKLDPRIPLWLVTAAFAVSYLLLHLYRRRTNRNANHPQQPQTGG</sequence>
<dbReference type="InterPro" id="IPR036259">
    <property type="entry name" value="MFS_trans_sf"/>
</dbReference>
<dbReference type="InterPro" id="IPR020846">
    <property type="entry name" value="MFS_dom"/>
</dbReference>
<feature type="transmembrane region" description="Helical" evidence="7">
    <location>
        <begin position="21"/>
        <end position="42"/>
    </location>
</feature>
<feature type="transmembrane region" description="Helical" evidence="7">
    <location>
        <begin position="78"/>
        <end position="96"/>
    </location>
</feature>
<organism evidence="9 10">
    <name type="scientific">Paenibacillus donghaensis</name>
    <dbReference type="NCBI Taxonomy" id="414771"/>
    <lineage>
        <taxon>Bacteria</taxon>
        <taxon>Bacillati</taxon>
        <taxon>Bacillota</taxon>
        <taxon>Bacilli</taxon>
        <taxon>Bacillales</taxon>
        <taxon>Paenibacillaceae</taxon>
        <taxon>Paenibacillus</taxon>
    </lineage>
</organism>
<feature type="transmembrane region" description="Helical" evidence="7">
    <location>
        <begin position="382"/>
        <end position="401"/>
    </location>
</feature>
<keyword evidence="10" id="KW-1185">Reference proteome</keyword>
<dbReference type="RefSeq" id="WP_087915243.1">
    <property type="nucleotide sequence ID" value="NZ_CP021780.1"/>
</dbReference>
<name>A0A2Z2KDR9_9BACL</name>
<feature type="transmembrane region" description="Helical" evidence="7">
    <location>
        <begin position="317"/>
        <end position="341"/>
    </location>
</feature>
<dbReference type="EMBL" id="CP021780">
    <property type="protein sequence ID" value="ASA21230.1"/>
    <property type="molecule type" value="Genomic_DNA"/>
</dbReference>
<evidence type="ECO:0000259" key="8">
    <source>
        <dbReference type="PROSITE" id="PS50850"/>
    </source>
</evidence>
<comment type="subcellular location">
    <subcellularLocation>
        <location evidence="1">Cell membrane</location>
        <topology evidence="1">Multi-pass membrane protein</topology>
    </subcellularLocation>
</comment>
<evidence type="ECO:0000256" key="4">
    <source>
        <dbReference type="ARBA" id="ARBA00022692"/>
    </source>
</evidence>
<dbReference type="Proteomes" id="UP000249890">
    <property type="component" value="Chromosome"/>
</dbReference>
<feature type="transmembrane region" description="Helical" evidence="7">
    <location>
        <begin position="48"/>
        <end position="69"/>
    </location>
</feature>
<dbReference type="GO" id="GO:0022857">
    <property type="term" value="F:transmembrane transporter activity"/>
    <property type="evidence" value="ECO:0007669"/>
    <property type="project" value="InterPro"/>
</dbReference>
<keyword evidence="3" id="KW-1003">Cell membrane</keyword>
<dbReference type="Pfam" id="PF07690">
    <property type="entry name" value="MFS_1"/>
    <property type="match status" value="1"/>
</dbReference>
<proteinExistence type="predicted"/>
<dbReference type="InterPro" id="IPR011701">
    <property type="entry name" value="MFS"/>
</dbReference>
<evidence type="ECO:0000256" key="3">
    <source>
        <dbReference type="ARBA" id="ARBA00022475"/>
    </source>
</evidence>
<dbReference type="GO" id="GO:0005886">
    <property type="term" value="C:plasma membrane"/>
    <property type="evidence" value="ECO:0007669"/>
    <property type="project" value="UniProtKB-SubCell"/>
</dbReference>
<feature type="transmembrane region" description="Helical" evidence="7">
    <location>
        <begin position="221"/>
        <end position="241"/>
    </location>
</feature>
<dbReference type="Gene3D" id="1.20.1250.20">
    <property type="entry name" value="MFS general substrate transporter like domains"/>
    <property type="match status" value="1"/>
</dbReference>
<evidence type="ECO:0000256" key="1">
    <source>
        <dbReference type="ARBA" id="ARBA00004651"/>
    </source>
</evidence>
<dbReference type="PANTHER" id="PTHR23517:SF3">
    <property type="entry name" value="INTEGRAL MEMBRANE TRANSPORT PROTEIN"/>
    <property type="match status" value="1"/>
</dbReference>
<evidence type="ECO:0000256" key="6">
    <source>
        <dbReference type="ARBA" id="ARBA00023136"/>
    </source>
</evidence>
<keyword evidence="2" id="KW-0813">Transport</keyword>
<feature type="transmembrane region" description="Helical" evidence="7">
    <location>
        <begin position="261"/>
        <end position="281"/>
    </location>
</feature>
<protein>
    <submittedName>
        <fullName evidence="9">MFS transporter</fullName>
    </submittedName>
</protein>
<evidence type="ECO:0000313" key="9">
    <source>
        <dbReference type="EMBL" id="ASA21230.1"/>
    </source>
</evidence>
<dbReference type="KEGG" id="pdh:B9T62_10790"/>
<feature type="transmembrane region" description="Helical" evidence="7">
    <location>
        <begin position="102"/>
        <end position="124"/>
    </location>
</feature>
<keyword evidence="5 7" id="KW-1133">Transmembrane helix</keyword>
<dbReference type="AlphaFoldDB" id="A0A2Z2KDR9"/>
<feature type="transmembrane region" description="Helical" evidence="7">
    <location>
        <begin position="293"/>
        <end position="311"/>
    </location>
</feature>
<accession>A0A2Z2KDR9</accession>
<dbReference type="InterPro" id="IPR050171">
    <property type="entry name" value="MFS_Transporters"/>
</dbReference>
<feature type="domain" description="Major facilitator superfamily (MFS) profile" evidence="8">
    <location>
        <begin position="1"/>
        <end position="406"/>
    </location>
</feature>
<evidence type="ECO:0000256" key="7">
    <source>
        <dbReference type="SAM" id="Phobius"/>
    </source>
</evidence>
<dbReference type="PANTHER" id="PTHR23517">
    <property type="entry name" value="RESISTANCE PROTEIN MDTM, PUTATIVE-RELATED-RELATED"/>
    <property type="match status" value="1"/>
</dbReference>
<evidence type="ECO:0000256" key="2">
    <source>
        <dbReference type="ARBA" id="ARBA00022448"/>
    </source>
</evidence>
<gene>
    <name evidence="9" type="ORF">B9T62_10790</name>
</gene>
<dbReference type="OrthoDB" id="8952229at2"/>
<feature type="transmembrane region" description="Helical" evidence="7">
    <location>
        <begin position="136"/>
        <end position="157"/>
    </location>
</feature>
<reference evidence="9 10" key="1">
    <citation type="submission" date="2017-06" db="EMBL/GenBank/DDBJ databases">
        <title>Complete genome sequence of Paenibacillus donghaensis KCTC 13049T isolated from East Sea sediment, South Korea.</title>
        <authorList>
            <person name="Jung B.K."/>
            <person name="Hong S.-J."/>
            <person name="Shin J.-H."/>
        </authorList>
    </citation>
    <scope>NUCLEOTIDE SEQUENCE [LARGE SCALE GENOMIC DNA]</scope>
    <source>
        <strain evidence="9 10">KCTC 13049</strain>
    </source>
</reference>
<feature type="transmembrane region" description="Helical" evidence="7">
    <location>
        <begin position="169"/>
        <end position="188"/>
    </location>
</feature>
<keyword evidence="4 7" id="KW-0812">Transmembrane</keyword>
<keyword evidence="6 7" id="KW-0472">Membrane</keyword>